<organism evidence="1 2">
    <name type="scientific">Diaporthe vaccinii</name>
    <dbReference type="NCBI Taxonomy" id="105482"/>
    <lineage>
        <taxon>Eukaryota</taxon>
        <taxon>Fungi</taxon>
        <taxon>Dikarya</taxon>
        <taxon>Ascomycota</taxon>
        <taxon>Pezizomycotina</taxon>
        <taxon>Sordariomycetes</taxon>
        <taxon>Sordariomycetidae</taxon>
        <taxon>Diaporthales</taxon>
        <taxon>Diaporthaceae</taxon>
        <taxon>Diaporthe</taxon>
        <taxon>Diaporthe eres species complex</taxon>
    </lineage>
</organism>
<reference evidence="1 2" key="1">
    <citation type="submission" date="2024-03" db="EMBL/GenBank/DDBJ databases">
        <title>A high-quality draft genome sequence of Diaporthe vaccinii, a causative agent of upright dieback and viscid rot disease in cranberry plants.</title>
        <authorList>
            <person name="Sarrasin M."/>
            <person name="Lang B.F."/>
            <person name="Burger G."/>
        </authorList>
    </citation>
    <scope>NUCLEOTIDE SEQUENCE [LARGE SCALE GENOMIC DNA]</scope>
    <source>
        <strain evidence="1 2">IS7</strain>
    </source>
</reference>
<dbReference type="EMBL" id="JBAWTH010000012">
    <property type="protein sequence ID" value="KAL2289505.1"/>
    <property type="molecule type" value="Genomic_DNA"/>
</dbReference>
<dbReference type="Proteomes" id="UP001600888">
    <property type="component" value="Unassembled WGS sequence"/>
</dbReference>
<comment type="caution">
    <text evidence="1">The sequence shown here is derived from an EMBL/GenBank/DDBJ whole genome shotgun (WGS) entry which is preliminary data.</text>
</comment>
<keyword evidence="2" id="KW-1185">Reference proteome</keyword>
<sequence>MHGALALVNHLEMHNLMLADALSFEVGWFDPGPTEEADMRVLACVDLESEGELPTREEWYKMNYQPLSHWYSPQKVANLLLRLDLTKIVKFLVRLLLRVPQIRALERGHKKIPRYLPAEF</sequence>
<proteinExistence type="predicted"/>
<accession>A0ABR4F486</accession>
<evidence type="ECO:0000313" key="1">
    <source>
        <dbReference type="EMBL" id="KAL2289505.1"/>
    </source>
</evidence>
<gene>
    <name evidence="1" type="ORF">FJTKL_01775</name>
</gene>
<evidence type="ECO:0000313" key="2">
    <source>
        <dbReference type="Proteomes" id="UP001600888"/>
    </source>
</evidence>
<name>A0ABR4F486_9PEZI</name>
<protein>
    <submittedName>
        <fullName evidence="1">Uncharacterized protein</fullName>
    </submittedName>
</protein>